<proteinExistence type="predicted"/>
<evidence type="ECO:0000313" key="2">
    <source>
        <dbReference type="Proteomes" id="UP001230649"/>
    </source>
</evidence>
<dbReference type="Proteomes" id="UP001230649">
    <property type="component" value="Unassembled WGS sequence"/>
</dbReference>
<accession>A0ACC2V984</accession>
<organism evidence="1 2">
    <name type="scientific">Naganishia adeliensis</name>
    <dbReference type="NCBI Taxonomy" id="92952"/>
    <lineage>
        <taxon>Eukaryota</taxon>
        <taxon>Fungi</taxon>
        <taxon>Dikarya</taxon>
        <taxon>Basidiomycota</taxon>
        <taxon>Agaricomycotina</taxon>
        <taxon>Tremellomycetes</taxon>
        <taxon>Filobasidiales</taxon>
        <taxon>Filobasidiaceae</taxon>
        <taxon>Naganishia</taxon>
    </lineage>
</organism>
<gene>
    <name evidence="1" type="ORF">QFC20_006534</name>
</gene>
<protein>
    <submittedName>
        <fullName evidence="1">Uncharacterized protein</fullName>
    </submittedName>
</protein>
<dbReference type="EMBL" id="JASBWS010000118">
    <property type="protein sequence ID" value="KAJ9095933.1"/>
    <property type="molecule type" value="Genomic_DNA"/>
</dbReference>
<evidence type="ECO:0000313" key="1">
    <source>
        <dbReference type="EMBL" id="KAJ9095933.1"/>
    </source>
</evidence>
<name>A0ACC2V984_9TREE</name>
<comment type="caution">
    <text evidence="1">The sequence shown here is derived from an EMBL/GenBank/DDBJ whole genome shotgun (WGS) entry which is preliminary data.</text>
</comment>
<reference evidence="1" key="1">
    <citation type="submission" date="2023-04" db="EMBL/GenBank/DDBJ databases">
        <title>Draft Genome sequencing of Naganishia species isolated from polar environments using Oxford Nanopore Technology.</title>
        <authorList>
            <person name="Leo P."/>
            <person name="Venkateswaran K."/>
        </authorList>
    </citation>
    <scope>NUCLEOTIDE SEQUENCE</scope>
    <source>
        <strain evidence="1">MNA-CCFEE 5262</strain>
    </source>
</reference>
<sequence length="146" mass="16115">MIQHEPRDPAHNGATSSRTRSTAIRPRKRTVPSDDLEEEDAASSPASRKRRRLSGSRLSADEDDSDEGQVHAEGDGAEELVTEDDDETDQRVHNAGRNDVEEEEEDESHSDKDDVEKEEADIAPPKITRSGRVVKAAIEGADEMNL</sequence>
<keyword evidence="2" id="KW-1185">Reference proteome</keyword>